<evidence type="ECO:0000256" key="1">
    <source>
        <dbReference type="SAM" id="MobiDB-lite"/>
    </source>
</evidence>
<dbReference type="AlphaFoldDB" id="A0A8S3E6W7"/>
<feature type="region of interest" description="Disordered" evidence="1">
    <location>
        <begin position="1"/>
        <end position="149"/>
    </location>
</feature>
<reference evidence="2" key="1">
    <citation type="submission" date="2021-02" db="EMBL/GenBank/DDBJ databases">
        <authorList>
            <person name="Nowell W R."/>
        </authorList>
    </citation>
    <scope>NUCLEOTIDE SEQUENCE</scope>
</reference>
<feature type="compositionally biased region" description="Polar residues" evidence="1">
    <location>
        <begin position="265"/>
        <end position="283"/>
    </location>
</feature>
<organism evidence="2 3">
    <name type="scientific">Rotaria magnacalcarata</name>
    <dbReference type="NCBI Taxonomy" id="392030"/>
    <lineage>
        <taxon>Eukaryota</taxon>
        <taxon>Metazoa</taxon>
        <taxon>Spiralia</taxon>
        <taxon>Gnathifera</taxon>
        <taxon>Rotifera</taxon>
        <taxon>Eurotatoria</taxon>
        <taxon>Bdelloidea</taxon>
        <taxon>Philodinida</taxon>
        <taxon>Philodinidae</taxon>
        <taxon>Rotaria</taxon>
    </lineage>
</organism>
<feature type="compositionally biased region" description="Basic residues" evidence="1">
    <location>
        <begin position="121"/>
        <end position="130"/>
    </location>
</feature>
<accession>A0A8S3E6W7</accession>
<feature type="region of interest" description="Disordered" evidence="1">
    <location>
        <begin position="263"/>
        <end position="284"/>
    </location>
</feature>
<feature type="compositionally biased region" description="Low complexity" evidence="1">
    <location>
        <begin position="1"/>
        <end position="11"/>
    </location>
</feature>
<sequence>RSSPIPHISPSTTNEFQRQQSPHSVRQSMSDRRFLDDSDPYATLRLEQEEREKYSMNDTHRTMTSRQSPLGHYPSSRESHNHQQSPFQVSANRRSPRRNSHGRQSPTRDAYSHRSSSRDRHHDHHHHHHQPQQQFPQIPPPPSSSYDQVRAPVPIQFTPSIRLPLLRLGASAISAPPITVTQTRLPLPAAPVTVYPPRSAYISPPRPLAMLHLAPQLPPPASLSPRATRADQQKFVCVQNLMEHYANSNRPRLQLLQMRPRPRTNDTTDLNIPMPTSNVVTKSSDTKVDTGIQVEVPRQDGFVIEPGLFQVSSIFFESNKQKFSIHRCSL</sequence>
<gene>
    <name evidence="2" type="ORF">BYL167_LOCUS58599</name>
</gene>
<evidence type="ECO:0000313" key="3">
    <source>
        <dbReference type="Proteomes" id="UP000681967"/>
    </source>
</evidence>
<protein>
    <submittedName>
        <fullName evidence="2">Uncharacterized protein</fullName>
    </submittedName>
</protein>
<feature type="non-terminal residue" evidence="2">
    <location>
        <position position="1"/>
    </location>
</feature>
<evidence type="ECO:0000313" key="2">
    <source>
        <dbReference type="EMBL" id="CAF5055356.1"/>
    </source>
</evidence>
<feature type="compositionally biased region" description="Basic and acidic residues" evidence="1">
    <location>
        <begin position="110"/>
        <end position="120"/>
    </location>
</feature>
<feature type="compositionally biased region" description="Polar residues" evidence="1">
    <location>
        <begin position="12"/>
        <end position="28"/>
    </location>
</feature>
<feature type="compositionally biased region" description="Polar residues" evidence="1">
    <location>
        <begin position="82"/>
        <end position="93"/>
    </location>
</feature>
<proteinExistence type="predicted"/>
<comment type="caution">
    <text evidence="2">The sequence shown here is derived from an EMBL/GenBank/DDBJ whole genome shotgun (WGS) entry which is preliminary data.</text>
</comment>
<dbReference type="Proteomes" id="UP000681967">
    <property type="component" value="Unassembled WGS sequence"/>
</dbReference>
<feature type="compositionally biased region" description="Basic and acidic residues" evidence="1">
    <location>
        <begin position="46"/>
        <end position="61"/>
    </location>
</feature>
<name>A0A8S3E6W7_9BILA</name>
<dbReference type="EMBL" id="CAJOBH010227058">
    <property type="protein sequence ID" value="CAF5055356.1"/>
    <property type="molecule type" value="Genomic_DNA"/>
</dbReference>